<dbReference type="GO" id="GO:0004497">
    <property type="term" value="F:monooxygenase activity"/>
    <property type="evidence" value="ECO:0007669"/>
    <property type="project" value="UniProtKB-KW"/>
</dbReference>
<evidence type="ECO:0000313" key="16">
    <source>
        <dbReference type="EMBL" id="THU86269.1"/>
    </source>
</evidence>
<evidence type="ECO:0000256" key="6">
    <source>
        <dbReference type="ARBA" id="ARBA00022692"/>
    </source>
</evidence>
<comment type="pathway">
    <text evidence="3">Secondary metabolite biosynthesis.</text>
</comment>
<evidence type="ECO:0000256" key="2">
    <source>
        <dbReference type="ARBA" id="ARBA00004167"/>
    </source>
</evidence>
<dbReference type="AlphaFoldDB" id="A0A4S8LBT8"/>
<dbReference type="InterPro" id="IPR050364">
    <property type="entry name" value="Cytochrome_P450_fung"/>
</dbReference>
<evidence type="ECO:0000313" key="17">
    <source>
        <dbReference type="Proteomes" id="UP000297245"/>
    </source>
</evidence>
<keyword evidence="9" id="KW-0560">Oxidoreductase</keyword>
<dbReference type="PRINTS" id="PR00463">
    <property type="entry name" value="EP450I"/>
</dbReference>
<keyword evidence="10 14" id="KW-0408">Iron</keyword>
<dbReference type="PANTHER" id="PTHR46300">
    <property type="entry name" value="P450, PUTATIVE (EUROFUNG)-RELATED-RELATED"/>
    <property type="match status" value="1"/>
</dbReference>
<dbReference type="CDD" id="cd11065">
    <property type="entry name" value="CYP64-like"/>
    <property type="match status" value="1"/>
</dbReference>
<dbReference type="GO" id="GO:0020037">
    <property type="term" value="F:heme binding"/>
    <property type="evidence" value="ECO:0007669"/>
    <property type="project" value="InterPro"/>
</dbReference>
<dbReference type="GO" id="GO:0016020">
    <property type="term" value="C:membrane"/>
    <property type="evidence" value="ECO:0007669"/>
    <property type="project" value="UniProtKB-SubCell"/>
</dbReference>
<proteinExistence type="inferred from homology"/>
<evidence type="ECO:0000256" key="5">
    <source>
        <dbReference type="ARBA" id="ARBA00022617"/>
    </source>
</evidence>
<evidence type="ECO:0000256" key="11">
    <source>
        <dbReference type="ARBA" id="ARBA00023033"/>
    </source>
</evidence>
<feature type="chain" id="PRO_5020275893" evidence="15">
    <location>
        <begin position="25"/>
        <end position="525"/>
    </location>
</feature>
<keyword evidence="17" id="KW-1185">Reference proteome</keyword>
<evidence type="ECO:0000256" key="3">
    <source>
        <dbReference type="ARBA" id="ARBA00005179"/>
    </source>
</evidence>
<gene>
    <name evidence="16" type="ORF">K435DRAFT_970355</name>
</gene>
<dbReference type="Gene3D" id="1.10.630.10">
    <property type="entry name" value="Cytochrome P450"/>
    <property type="match status" value="1"/>
</dbReference>
<evidence type="ECO:0000256" key="12">
    <source>
        <dbReference type="ARBA" id="ARBA00023136"/>
    </source>
</evidence>
<keyword evidence="12" id="KW-0472">Membrane</keyword>
<dbReference type="PANTHER" id="PTHR46300:SF2">
    <property type="entry name" value="CYTOCHROME P450 MONOOXYGENASE ALNH-RELATED"/>
    <property type="match status" value="1"/>
</dbReference>
<evidence type="ECO:0000256" key="8">
    <source>
        <dbReference type="ARBA" id="ARBA00022989"/>
    </source>
</evidence>
<feature type="binding site" description="axial binding residue" evidence="14">
    <location>
        <position position="437"/>
    </location>
    <ligand>
        <name>heme</name>
        <dbReference type="ChEBI" id="CHEBI:30413"/>
    </ligand>
    <ligandPart>
        <name>Fe</name>
        <dbReference type="ChEBI" id="CHEBI:18248"/>
    </ligandPart>
</feature>
<dbReference type="GO" id="GO:0005506">
    <property type="term" value="F:iron ion binding"/>
    <property type="evidence" value="ECO:0007669"/>
    <property type="project" value="InterPro"/>
</dbReference>
<evidence type="ECO:0000256" key="15">
    <source>
        <dbReference type="SAM" id="SignalP"/>
    </source>
</evidence>
<dbReference type="InterPro" id="IPR036396">
    <property type="entry name" value="Cyt_P450_sf"/>
</dbReference>
<comment type="subcellular location">
    <subcellularLocation>
        <location evidence="2">Membrane</location>
        <topology evidence="2">Single-pass membrane protein</topology>
    </subcellularLocation>
</comment>
<accession>A0A4S8LBT8</accession>
<dbReference type="SUPFAM" id="SSF48264">
    <property type="entry name" value="Cytochrome P450"/>
    <property type="match status" value="1"/>
</dbReference>
<keyword evidence="13" id="KW-0325">Glycoprotein</keyword>
<keyword evidence="6" id="KW-0812">Transmembrane</keyword>
<evidence type="ECO:0000256" key="10">
    <source>
        <dbReference type="ARBA" id="ARBA00023004"/>
    </source>
</evidence>
<dbReference type="InterPro" id="IPR001128">
    <property type="entry name" value="Cyt_P450"/>
</dbReference>
<keyword evidence="7 14" id="KW-0479">Metal-binding</keyword>
<dbReference type="Proteomes" id="UP000297245">
    <property type="component" value="Unassembled WGS sequence"/>
</dbReference>
<organism evidence="16 17">
    <name type="scientific">Dendrothele bispora (strain CBS 962.96)</name>
    <dbReference type="NCBI Taxonomy" id="1314807"/>
    <lineage>
        <taxon>Eukaryota</taxon>
        <taxon>Fungi</taxon>
        <taxon>Dikarya</taxon>
        <taxon>Basidiomycota</taxon>
        <taxon>Agaricomycotina</taxon>
        <taxon>Agaricomycetes</taxon>
        <taxon>Agaricomycetidae</taxon>
        <taxon>Agaricales</taxon>
        <taxon>Agaricales incertae sedis</taxon>
        <taxon>Dendrothele</taxon>
    </lineage>
</organism>
<evidence type="ECO:0000256" key="9">
    <source>
        <dbReference type="ARBA" id="ARBA00023002"/>
    </source>
</evidence>
<name>A0A4S8LBT8_DENBC</name>
<dbReference type="Pfam" id="PF00067">
    <property type="entry name" value="p450"/>
    <property type="match status" value="1"/>
</dbReference>
<dbReference type="InterPro" id="IPR002401">
    <property type="entry name" value="Cyt_P450_E_grp-I"/>
</dbReference>
<dbReference type="EMBL" id="ML179505">
    <property type="protein sequence ID" value="THU86269.1"/>
    <property type="molecule type" value="Genomic_DNA"/>
</dbReference>
<evidence type="ECO:0000256" key="7">
    <source>
        <dbReference type="ARBA" id="ARBA00022723"/>
    </source>
</evidence>
<evidence type="ECO:0000256" key="14">
    <source>
        <dbReference type="PIRSR" id="PIRSR602401-1"/>
    </source>
</evidence>
<comment type="cofactor">
    <cofactor evidence="1 14">
        <name>heme</name>
        <dbReference type="ChEBI" id="CHEBI:30413"/>
    </cofactor>
</comment>
<feature type="signal peptide" evidence="15">
    <location>
        <begin position="1"/>
        <end position="24"/>
    </location>
</feature>
<keyword evidence="5 14" id="KW-0349">Heme</keyword>
<evidence type="ECO:0000256" key="1">
    <source>
        <dbReference type="ARBA" id="ARBA00001971"/>
    </source>
</evidence>
<dbReference type="GO" id="GO:0016705">
    <property type="term" value="F:oxidoreductase activity, acting on paired donors, with incorporation or reduction of molecular oxygen"/>
    <property type="evidence" value="ECO:0007669"/>
    <property type="project" value="InterPro"/>
</dbReference>
<evidence type="ECO:0000256" key="13">
    <source>
        <dbReference type="ARBA" id="ARBA00023180"/>
    </source>
</evidence>
<dbReference type="OrthoDB" id="2789670at2759"/>
<reference evidence="16 17" key="1">
    <citation type="journal article" date="2019" name="Nat. Ecol. Evol.">
        <title>Megaphylogeny resolves global patterns of mushroom evolution.</title>
        <authorList>
            <person name="Varga T."/>
            <person name="Krizsan K."/>
            <person name="Foldi C."/>
            <person name="Dima B."/>
            <person name="Sanchez-Garcia M."/>
            <person name="Sanchez-Ramirez S."/>
            <person name="Szollosi G.J."/>
            <person name="Szarkandi J.G."/>
            <person name="Papp V."/>
            <person name="Albert L."/>
            <person name="Andreopoulos W."/>
            <person name="Angelini C."/>
            <person name="Antonin V."/>
            <person name="Barry K.W."/>
            <person name="Bougher N.L."/>
            <person name="Buchanan P."/>
            <person name="Buyck B."/>
            <person name="Bense V."/>
            <person name="Catcheside P."/>
            <person name="Chovatia M."/>
            <person name="Cooper J."/>
            <person name="Damon W."/>
            <person name="Desjardin D."/>
            <person name="Finy P."/>
            <person name="Geml J."/>
            <person name="Haridas S."/>
            <person name="Hughes K."/>
            <person name="Justo A."/>
            <person name="Karasinski D."/>
            <person name="Kautmanova I."/>
            <person name="Kiss B."/>
            <person name="Kocsube S."/>
            <person name="Kotiranta H."/>
            <person name="LaButti K.M."/>
            <person name="Lechner B.E."/>
            <person name="Liimatainen K."/>
            <person name="Lipzen A."/>
            <person name="Lukacs Z."/>
            <person name="Mihaltcheva S."/>
            <person name="Morgado L.N."/>
            <person name="Niskanen T."/>
            <person name="Noordeloos M.E."/>
            <person name="Ohm R.A."/>
            <person name="Ortiz-Santana B."/>
            <person name="Ovrebo C."/>
            <person name="Racz N."/>
            <person name="Riley R."/>
            <person name="Savchenko A."/>
            <person name="Shiryaev A."/>
            <person name="Soop K."/>
            <person name="Spirin V."/>
            <person name="Szebenyi C."/>
            <person name="Tomsovsky M."/>
            <person name="Tulloss R.E."/>
            <person name="Uehling J."/>
            <person name="Grigoriev I.V."/>
            <person name="Vagvolgyi C."/>
            <person name="Papp T."/>
            <person name="Martin F.M."/>
            <person name="Miettinen O."/>
            <person name="Hibbett D.S."/>
            <person name="Nagy L.G."/>
        </authorList>
    </citation>
    <scope>NUCLEOTIDE SEQUENCE [LARGE SCALE GENOMIC DNA]</scope>
    <source>
        <strain evidence="16 17">CBS 962.96</strain>
    </source>
</reference>
<protein>
    <submittedName>
        <fullName evidence="16">Cytochrome P450</fullName>
    </submittedName>
</protein>
<keyword evidence="15" id="KW-0732">Signal</keyword>
<keyword evidence="8" id="KW-1133">Transmembrane helix</keyword>
<comment type="similarity">
    <text evidence="4">Belongs to the cytochrome P450 family.</text>
</comment>
<dbReference type="PRINTS" id="PR00385">
    <property type="entry name" value="P450"/>
</dbReference>
<sequence length="525" mass="59828">MLWEILVLGLTVLTISHLFKKVNRYPPGPRGLPILGNIFQLDSVKPWHTFAKWKEVYGPIIYLDVAGQPVVILNSKKVAEDLLERRASNYADRHRFIVLDKTTGDSIIAFMRPGERWRKMRRASDHALGLKASNNYHNAQTNESVLLAYGILNQPNTWQSQIERLASSSTSLSMVYDLPPLHSLHDPAVNFMNSFVKCIGRVAMPGSFLVDMFPILERVPLFLVKWKRDAEINFNKFSSRFEDMFSKVKNEVASGNEQRPSFCVNLVENQKQNKLSDQDCAWLAGALYSAGHETTATTMNWFIFSMIQFPEIQMRAQEELDRIVGRSRLPSFADIKHLPYIHAIVKEVLRWRPAVPTGVPHIPIEVLLSLLDDYYEGYFIPKGTLCIPCAWSINRDTEVYGSDADEFRPERHLNEKGQLKDETDEGHVTYGFGQRICAGRYVANNALFIQLAVILWTMRLEAIRDSTGVPLKPEIHAEDSNGIFVRPPPFEIHAVARSQDAEAIIQQARDEVMEEALARLDVSQY</sequence>
<keyword evidence="11" id="KW-0503">Monooxygenase</keyword>
<evidence type="ECO:0000256" key="4">
    <source>
        <dbReference type="ARBA" id="ARBA00010617"/>
    </source>
</evidence>